<dbReference type="GO" id="GO:0006526">
    <property type="term" value="P:L-arginine biosynthetic process"/>
    <property type="evidence" value="ECO:0007669"/>
    <property type="project" value="TreeGrafter"/>
</dbReference>
<feature type="domain" description="Peptidase M20 dimerisation" evidence="4">
    <location>
        <begin position="167"/>
        <end position="275"/>
    </location>
</feature>
<dbReference type="InterPro" id="IPR002933">
    <property type="entry name" value="Peptidase_M20"/>
</dbReference>
<protein>
    <submittedName>
        <fullName evidence="5">M20/M25/M40 family metallo-hydrolase</fullName>
    </submittedName>
</protein>
<evidence type="ECO:0000256" key="2">
    <source>
        <dbReference type="ARBA" id="ARBA00022833"/>
    </source>
</evidence>
<dbReference type="Proteomes" id="UP000694001">
    <property type="component" value="Chromosome"/>
</dbReference>
<dbReference type="KEGG" id="elio:KO353_06100"/>
<dbReference type="GO" id="GO:0008777">
    <property type="term" value="F:acetylornithine deacetylase activity"/>
    <property type="evidence" value="ECO:0007669"/>
    <property type="project" value="TreeGrafter"/>
</dbReference>
<keyword evidence="2" id="KW-0862">Zinc</keyword>
<evidence type="ECO:0000256" key="3">
    <source>
        <dbReference type="ARBA" id="ARBA00023285"/>
    </source>
</evidence>
<gene>
    <name evidence="5" type="ORF">KO353_06100</name>
</gene>
<keyword evidence="3" id="KW-0170">Cobalt</keyword>
<evidence type="ECO:0000313" key="5">
    <source>
        <dbReference type="EMBL" id="QXM25773.1"/>
    </source>
</evidence>
<dbReference type="AlphaFoldDB" id="A0A975U5G9"/>
<evidence type="ECO:0000256" key="1">
    <source>
        <dbReference type="ARBA" id="ARBA00022801"/>
    </source>
</evidence>
<dbReference type="InterPro" id="IPR011650">
    <property type="entry name" value="Peptidase_M20_dimer"/>
</dbReference>
<dbReference type="PANTHER" id="PTHR43808:SF31">
    <property type="entry name" value="N-ACETYL-L-CITRULLINE DEACETYLASE"/>
    <property type="match status" value="1"/>
</dbReference>
<proteinExistence type="predicted"/>
<organism evidence="5 6">
    <name type="scientific">Elioraea tepida</name>
    <dbReference type="NCBI Taxonomy" id="2843330"/>
    <lineage>
        <taxon>Bacteria</taxon>
        <taxon>Pseudomonadati</taxon>
        <taxon>Pseudomonadota</taxon>
        <taxon>Alphaproteobacteria</taxon>
        <taxon>Acetobacterales</taxon>
        <taxon>Elioraeaceae</taxon>
        <taxon>Elioraea</taxon>
    </lineage>
</organism>
<dbReference type="InterPro" id="IPR001261">
    <property type="entry name" value="ArgE/DapE_CS"/>
</dbReference>
<reference evidence="5" key="1">
    <citation type="submission" date="2021-06" db="EMBL/GenBank/DDBJ databases">
        <title>Elioraea tepida, sp. nov., a moderately thermophilic aerobic anoxygenic phototrophic bacterium isolated from an alkaline siliceous hot spring mat community in Yellowstone National Park, WY, USA.</title>
        <authorList>
            <person name="Saini M.K."/>
            <person name="Yoshida S."/>
            <person name="Sebastian A."/>
            <person name="Hirose S."/>
            <person name="Hara E."/>
            <person name="Tamaki H."/>
            <person name="Soulier N.T."/>
            <person name="Albert I."/>
            <person name="Hanada S."/>
            <person name="Bryant D.A."/>
            <person name="Tank M."/>
        </authorList>
    </citation>
    <scope>NUCLEOTIDE SEQUENCE</scope>
    <source>
        <strain evidence="5">MS-P2</strain>
    </source>
</reference>
<accession>A0A975U5G9</accession>
<evidence type="ECO:0000313" key="6">
    <source>
        <dbReference type="Proteomes" id="UP000694001"/>
    </source>
</evidence>
<name>A0A975U5G9_9PROT</name>
<evidence type="ECO:0000259" key="4">
    <source>
        <dbReference type="Pfam" id="PF07687"/>
    </source>
</evidence>
<sequence length="366" mass="38453">MTDVVALARDLVALDSRSSQSNRAVADRIEAELGGFEIERLDFTDPAGVAKRALVAHRGPMRPGVAFSAHMDTVPATGWTTDPWSPSIRDGRLEGLGACDMKGPLAASIAAAKAAPEGLPVTLLFTFDEETTKAGARLIAEQSALARRAAPKGIVVVEPSGMRCVRGHRVHVQFTATALGVQAHSSTGEGVNANLALIRFLHAILPVHDRLRTDPAWQDPAYSPPFSDFNIVIDNHGTAANVTVARATAHIKFRYSRRVDPMPIVAAVREAASRHGITLEEAWEGTPPELAEDHPLVAAAVAVTGHPATTAPYGTDAVELQAIAPCIVLGPGDVSEAHRPGEGIALAELEAAPATLVALAERVAAL</sequence>
<keyword evidence="6" id="KW-1185">Reference proteome</keyword>
<dbReference type="PANTHER" id="PTHR43808">
    <property type="entry name" value="ACETYLORNITHINE DEACETYLASE"/>
    <property type="match status" value="1"/>
</dbReference>
<keyword evidence="1" id="KW-0378">Hydrolase</keyword>
<dbReference type="Pfam" id="PF01546">
    <property type="entry name" value="Peptidase_M20"/>
    <property type="match status" value="1"/>
</dbReference>
<dbReference type="RefSeq" id="WP_218286825.1">
    <property type="nucleotide sequence ID" value="NZ_CP076448.1"/>
</dbReference>
<dbReference type="PROSITE" id="PS00758">
    <property type="entry name" value="ARGE_DAPE_CPG2_1"/>
    <property type="match status" value="1"/>
</dbReference>
<dbReference type="Pfam" id="PF07687">
    <property type="entry name" value="M20_dimer"/>
    <property type="match status" value="1"/>
</dbReference>
<dbReference type="EMBL" id="CP076448">
    <property type="protein sequence ID" value="QXM25773.1"/>
    <property type="molecule type" value="Genomic_DNA"/>
</dbReference>
<dbReference type="InterPro" id="IPR050072">
    <property type="entry name" value="Peptidase_M20A"/>
</dbReference>